<keyword evidence="2" id="KW-1185">Reference proteome</keyword>
<gene>
    <name evidence="1" type="ORF">E5329_25065</name>
</gene>
<accession>A0AC61RNW6</accession>
<name>A0AC61RNW6_9FIRM</name>
<sequence length="68" mass="6531">MLNKPKIFEPPESVSSLKGGEMACSGNTCSKGYTCSSVDSSGGCSYGLGVGAIAAGVGVGATVGLALT</sequence>
<evidence type="ECO:0000313" key="1">
    <source>
        <dbReference type="EMBL" id="TGY89440.1"/>
    </source>
</evidence>
<comment type="caution">
    <text evidence="1">The sequence shown here is derived from an EMBL/GenBank/DDBJ whole genome shotgun (WGS) entry which is preliminary data.</text>
</comment>
<protein>
    <submittedName>
        <fullName evidence="1">Uncharacterized protein</fullName>
    </submittedName>
</protein>
<dbReference type="EMBL" id="SRYA01000091">
    <property type="protein sequence ID" value="TGY89440.1"/>
    <property type="molecule type" value="Genomic_DNA"/>
</dbReference>
<organism evidence="1 2">
    <name type="scientific">Petralouisia muris</name>
    <dbReference type="NCBI Taxonomy" id="3032872"/>
    <lineage>
        <taxon>Bacteria</taxon>
        <taxon>Bacillati</taxon>
        <taxon>Bacillota</taxon>
        <taxon>Clostridia</taxon>
        <taxon>Lachnospirales</taxon>
        <taxon>Lachnospiraceae</taxon>
        <taxon>Petralouisia</taxon>
    </lineage>
</organism>
<evidence type="ECO:0000313" key="2">
    <source>
        <dbReference type="Proteomes" id="UP000304953"/>
    </source>
</evidence>
<proteinExistence type="predicted"/>
<dbReference type="Proteomes" id="UP000304953">
    <property type="component" value="Unassembled WGS sequence"/>
</dbReference>
<reference evidence="1" key="1">
    <citation type="submission" date="2019-04" db="EMBL/GenBank/DDBJ databases">
        <title>Microbes associate with the intestines of laboratory mice.</title>
        <authorList>
            <person name="Navarre W."/>
            <person name="Wong E."/>
            <person name="Huang K."/>
            <person name="Tropini C."/>
            <person name="Ng K."/>
            <person name="Yu B."/>
        </authorList>
    </citation>
    <scope>NUCLEOTIDE SEQUENCE</scope>
    <source>
        <strain evidence="1">NM01_1-7b</strain>
    </source>
</reference>